<dbReference type="PROSITE" id="PS00061">
    <property type="entry name" value="ADH_SHORT"/>
    <property type="match status" value="1"/>
</dbReference>
<dbReference type="FunFam" id="3.40.50.720:FF:000173">
    <property type="entry name" value="3-oxoacyl-[acyl-carrier protein] reductase"/>
    <property type="match status" value="1"/>
</dbReference>
<name>A0A382VV98_9ZZZZ</name>
<dbReference type="SUPFAM" id="SSF51735">
    <property type="entry name" value="NAD(P)-binding Rossmann-fold domains"/>
    <property type="match status" value="1"/>
</dbReference>
<dbReference type="PRINTS" id="PR00080">
    <property type="entry name" value="SDRFAMILY"/>
</dbReference>
<dbReference type="Pfam" id="PF13561">
    <property type="entry name" value="adh_short_C2"/>
    <property type="match status" value="1"/>
</dbReference>
<sequence>KLSKIKNKHQSVKVEKFDISEHKEIENFINKVSDKLENKIDILINNAGVTSDNLSIRMKEEEWKKVIDINLTSTFLLSKNVIKKMLKNKKGKIINITSVVGHTGNIGQANYTASKAGLVAMSKSFALEYGKKNINVNCVSPGFITTNMTNKIDENYKETLKSRIPLDRFGDPKDVANTVLFLCSNLSNYITGETIHVNGGMYFS</sequence>
<dbReference type="PANTHER" id="PTHR42879">
    <property type="entry name" value="3-OXOACYL-(ACYL-CARRIER-PROTEIN) REDUCTASE"/>
    <property type="match status" value="1"/>
</dbReference>
<organism evidence="3">
    <name type="scientific">marine metagenome</name>
    <dbReference type="NCBI Taxonomy" id="408172"/>
    <lineage>
        <taxon>unclassified sequences</taxon>
        <taxon>metagenomes</taxon>
        <taxon>ecological metagenomes</taxon>
    </lineage>
</organism>
<dbReference type="InterPro" id="IPR020904">
    <property type="entry name" value="Sc_DH/Rdtase_CS"/>
</dbReference>
<evidence type="ECO:0000256" key="2">
    <source>
        <dbReference type="ARBA" id="ARBA00023002"/>
    </source>
</evidence>
<accession>A0A382VV98</accession>
<dbReference type="GO" id="GO:0016491">
    <property type="term" value="F:oxidoreductase activity"/>
    <property type="evidence" value="ECO:0007669"/>
    <property type="project" value="UniProtKB-KW"/>
</dbReference>
<evidence type="ECO:0000313" key="3">
    <source>
        <dbReference type="EMBL" id="SVD50429.1"/>
    </source>
</evidence>
<dbReference type="NCBIfam" id="NF009466">
    <property type="entry name" value="PRK12826.1-2"/>
    <property type="match status" value="1"/>
</dbReference>
<dbReference type="PANTHER" id="PTHR42879:SF2">
    <property type="entry name" value="3-OXOACYL-[ACYL-CARRIER-PROTEIN] REDUCTASE FABG"/>
    <property type="match status" value="1"/>
</dbReference>
<reference evidence="3" key="1">
    <citation type="submission" date="2018-05" db="EMBL/GenBank/DDBJ databases">
        <authorList>
            <person name="Lanie J.A."/>
            <person name="Ng W.-L."/>
            <person name="Kazmierczak K.M."/>
            <person name="Andrzejewski T.M."/>
            <person name="Davidsen T.M."/>
            <person name="Wayne K.J."/>
            <person name="Tettelin H."/>
            <person name="Glass J.I."/>
            <person name="Rusch D."/>
            <person name="Podicherti R."/>
            <person name="Tsui H.-C.T."/>
            <person name="Winkler M.E."/>
        </authorList>
    </citation>
    <scope>NUCLEOTIDE SEQUENCE</scope>
</reference>
<dbReference type="InterPro" id="IPR036291">
    <property type="entry name" value="NAD(P)-bd_dom_sf"/>
</dbReference>
<dbReference type="InterPro" id="IPR050259">
    <property type="entry name" value="SDR"/>
</dbReference>
<dbReference type="Gene3D" id="3.40.50.720">
    <property type="entry name" value="NAD(P)-binding Rossmann-like Domain"/>
    <property type="match status" value="1"/>
</dbReference>
<dbReference type="PRINTS" id="PR00081">
    <property type="entry name" value="GDHRDH"/>
</dbReference>
<feature type="non-terminal residue" evidence="3">
    <location>
        <position position="1"/>
    </location>
</feature>
<gene>
    <name evidence="3" type="ORF">METZ01_LOCUS403283</name>
</gene>
<comment type="similarity">
    <text evidence="1">Belongs to the short-chain dehydrogenases/reductases (SDR) family.</text>
</comment>
<dbReference type="GO" id="GO:0032787">
    <property type="term" value="P:monocarboxylic acid metabolic process"/>
    <property type="evidence" value="ECO:0007669"/>
    <property type="project" value="UniProtKB-ARBA"/>
</dbReference>
<dbReference type="InterPro" id="IPR002347">
    <property type="entry name" value="SDR_fam"/>
</dbReference>
<keyword evidence="2" id="KW-0560">Oxidoreductase</keyword>
<protein>
    <recommendedName>
        <fullName evidence="4">3-oxoacyl-[acyl-carrier-protein] reductase</fullName>
    </recommendedName>
</protein>
<dbReference type="AlphaFoldDB" id="A0A382VV98"/>
<dbReference type="EMBL" id="UINC01154897">
    <property type="protein sequence ID" value="SVD50429.1"/>
    <property type="molecule type" value="Genomic_DNA"/>
</dbReference>
<proteinExistence type="inferred from homology"/>
<evidence type="ECO:0008006" key="4">
    <source>
        <dbReference type="Google" id="ProtNLM"/>
    </source>
</evidence>
<evidence type="ECO:0000256" key="1">
    <source>
        <dbReference type="ARBA" id="ARBA00006484"/>
    </source>
</evidence>